<dbReference type="EMBL" id="JBBPEH010000004">
    <property type="protein sequence ID" value="KAK7539974.1"/>
    <property type="molecule type" value="Genomic_DNA"/>
</dbReference>
<organism evidence="1 2">
    <name type="scientific">Phyllosticta citribraziliensis</name>
    <dbReference type="NCBI Taxonomy" id="989973"/>
    <lineage>
        <taxon>Eukaryota</taxon>
        <taxon>Fungi</taxon>
        <taxon>Dikarya</taxon>
        <taxon>Ascomycota</taxon>
        <taxon>Pezizomycotina</taxon>
        <taxon>Dothideomycetes</taxon>
        <taxon>Dothideomycetes incertae sedis</taxon>
        <taxon>Botryosphaeriales</taxon>
        <taxon>Phyllostictaceae</taxon>
        <taxon>Phyllosticta</taxon>
    </lineage>
</organism>
<name>A0ABR1LZA5_9PEZI</name>
<dbReference type="GeneID" id="92032772"/>
<evidence type="ECO:0000313" key="1">
    <source>
        <dbReference type="EMBL" id="KAK7539974.1"/>
    </source>
</evidence>
<proteinExistence type="predicted"/>
<gene>
    <name evidence="1" type="ORF">J3D65DRAFT_620394</name>
</gene>
<protein>
    <submittedName>
        <fullName evidence="1">Uncharacterized protein</fullName>
    </submittedName>
</protein>
<accession>A0ABR1LZA5</accession>
<keyword evidence="2" id="KW-1185">Reference proteome</keyword>
<sequence length="347" mass="39474">MALENDHLKQQVEYLRDFMFSSSGNGGWGPEDDSSIQLSVNHLQRSIKSWARDWCPKALHPRAISTAKKRFSFQALNEMVHRVSGFQEVTSALQFDPVDIVTTAILSEFIRSQILAKPFFHFQDPARLDAPESFAVKATRMFEDMQSDDPKGASIWRTQTIRSVFPDPSKRTTAQAIHERVPICPKRIAPDRIQRLYRDLSEEFLYGPWPKRLRKDEKTKKEVEQCIERLYELMVMAGNIHLCLLTQKCHFVWTHPVLYLGRPFSVRSSLFNPASALCLHSEDTSHDGKLVQIVFGTSLVAYGDSEGHHQEQSRIIVGASVYLNPKRPAPAPNMLLEPAMIGEIDAA</sequence>
<comment type="caution">
    <text evidence="1">The sequence shown here is derived from an EMBL/GenBank/DDBJ whole genome shotgun (WGS) entry which is preliminary data.</text>
</comment>
<dbReference type="RefSeq" id="XP_066657245.1">
    <property type="nucleotide sequence ID" value="XM_066799866.1"/>
</dbReference>
<dbReference type="Proteomes" id="UP001360953">
    <property type="component" value="Unassembled WGS sequence"/>
</dbReference>
<evidence type="ECO:0000313" key="2">
    <source>
        <dbReference type="Proteomes" id="UP001360953"/>
    </source>
</evidence>
<reference evidence="1 2" key="1">
    <citation type="submission" date="2024-04" db="EMBL/GenBank/DDBJ databases">
        <title>Phyllosticta paracitricarpa is synonymous to the EU quarantine fungus P. citricarpa based on phylogenomic analyses.</title>
        <authorList>
            <consortium name="Lawrence Berkeley National Laboratory"/>
            <person name="Van ingen-buijs V.A."/>
            <person name="Van westerhoven A.C."/>
            <person name="Haridas S."/>
            <person name="Skiadas P."/>
            <person name="Martin F."/>
            <person name="Groenewald J.Z."/>
            <person name="Crous P.W."/>
            <person name="Seidl M.F."/>
        </authorList>
    </citation>
    <scope>NUCLEOTIDE SEQUENCE [LARGE SCALE GENOMIC DNA]</scope>
    <source>
        <strain evidence="1 2">CPC 17464</strain>
    </source>
</reference>